<feature type="transmembrane region" description="Helical" evidence="2">
    <location>
        <begin position="7"/>
        <end position="27"/>
    </location>
</feature>
<dbReference type="EMBL" id="AP017372">
    <property type="protein sequence ID" value="BAU58018.2"/>
    <property type="molecule type" value="Genomic_DNA"/>
</dbReference>
<evidence type="ECO:0000313" key="4">
    <source>
        <dbReference type="Proteomes" id="UP000218890"/>
    </source>
</evidence>
<organism evidence="3 4">
    <name type="scientific">Halorhodospira halochloris</name>
    <name type="common">Ectothiorhodospira halochloris</name>
    <dbReference type="NCBI Taxonomy" id="1052"/>
    <lineage>
        <taxon>Bacteria</taxon>
        <taxon>Pseudomonadati</taxon>
        <taxon>Pseudomonadota</taxon>
        <taxon>Gammaproteobacteria</taxon>
        <taxon>Chromatiales</taxon>
        <taxon>Ectothiorhodospiraceae</taxon>
        <taxon>Halorhodospira</taxon>
    </lineage>
</organism>
<dbReference type="KEGG" id="hhk:HH1059_13100"/>
<keyword evidence="4" id="KW-1185">Reference proteome</keyword>
<dbReference type="InterPro" id="IPR011990">
    <property type="entry name" value="TPR-like_helical_dom_sf"/>
</dbReference>
<dbReference type="OrthoDB" id="5614121at2"/>
<keyword evidence="1" id="KW-0802">TPR repeat</keyword>
<dbReference type="Proteomes" id="UP000218890">
    <property type="component" value="Chromosome"/>
</dbReference>
<sequence>MRQITAFFYPIGIFLSVMLFPAVLMSAEYSLRQVIASIQAEILQGEYHRAATLAQEHESDFAGIPEFDFVGGIALMHADNPERASLFFERVTIVRPRDSRARFELARSLFAIGDYDLARDNFTAVVELDPPQQIADSAQRFIDAIDRRAAAQVAQFLRWVEGRVGYDENVLSASNSIIEGNIANLQHGLVNLRLYEYEDSGASDSFAEIAAGGLYSTPWVANSRWRFNGQFQHRGYYDWDIFDQTVVQLGGTRVWRQSHEQQIHLASDIQHIRLDDDHLYSRLRIAPQYRRMIGTGAQARLMPEIAYNSYELDDRDSILARINASVMGALSERLVMVGSAGMGYEEAEADIYSRYTLEAGAGFQIFIDEGRLFTINGSLQRQHYRSGVDVDASDVSTVLTYLGGDDIELDSTQRELLARGLNDSAENSLLRRVTASYIFSFPETPWRLTLTYSHTDKSSNIDSRQFDRDQYFVGLRYDWN</sequence>
<reference evidence="3" key="1">
    <citation type="submission" date="2016-02" db="EMBL/GenBank/DDBJ databases">
        <title>Halorhodospira halochloris DSM-1059 complete genome, version 2.</title>
        <authorList>
            <person name="Tsukatani Y."/>
        </authorList>
    </citation>
    <scope>NUCLEOTIDE SEQUENCE</scope>
    <source>
        <strain evidence="3">DSM 1059</strain>
    </source>
</reference>
<accession>A0A110B5H9</accession>
<dbReference type="PROSITE" id="PS50005">
    <property type="entry name" value="TPR"/>
    <property type="match status" value="1"/>
</dbReference>
<keyword evidence="2" id="KW-1133">Transmembrane helix</keyword>
<dbReference type="InterPro" id="IPR019734">
    <property type="entry name" value="TPR_rpt"/>
</dbReference>
<keyword evidence="2" id="KW-0472">Membrane</keyword>
<name>A0A110B5H9_HALHR</name>
<gene>
    <name evidence="3" type="ORF">HH1059_13100</name>
</gene>
<dbReference type="SUPFAM" id="SSF48452">
    <property type="entry name" value="TPR-like"/>
    <property type="match status" value="1"/>
</dbReference>
<evidence type="ECO:0000256" key="1">
    <source>
        <dbReference type="PROSITE-ProRule" id="PRU00339"/>
    </source>
</evidence>
<evidence type="ECO:0000256" key="2">
    <source>
        <dbReference type="SAM" id="Phobius"/>
    </source>
</evidence>
<keyword evidence="2" id="KW-0812">Transmembrane</keyword>
<dbReference type="Gene3D" id="1.25.40.10">
    <property type="entry name" value="Tetratricopeptide repeat domain"/>
    <property type="match status" value="1"/>
</dbReference>
<feature type="repeat" description="TPR" evidence="1">
    <location>
        <begin position="99"/>
        <end position="132"/>
    </location>
</feature>
<protein>
    <submittedName>
        <fullName evidence="3">Uncharacterized protein</fullName>
    </submittedName>
</protein>
<evidence type="ECO:0000313" key="3">
    <source>
        <dbReference type="EMBL" id="BAU58018.2"/>
    </source>
</evidence>
<proteinExistence type="predicted"/>
<dbReference type="AlphaFoldDB" id="A0A110B5H9"/>